<dbReference type="AlphaFoldDB" id="A0A9P9KA98"/>
<gene>
    <name evidence="2" type="ORF">BKA55DRAFT_725228</name>
</gene>
<evidence type="ECO:0000313" key="3">
    <source>
        <dbReference type="Proteomes" id="UP000720189"/>
    </source>
</evidence>
<feature type="domain" description="Heterokaryon incompatibility" evidence="1">
    <location>
        <begin position="20"/>
        <end position="158"/>
    </location>
</feature>
<comment type="caution">
    <text evidence="2">The sequence shown here is derived from an EMBL/GenBank/DDBJ whole genome shotgun (WGS) entry which is preliminary data.</text>
</comment>
<dbReference type="EMBL" id="JAGMUX010000006">
    <property type="protein sequence ID" value="KAH7255102.1"/>
    <property type="molecule type" value="Genomic_DNA"/>
</dbReference>
<dbReference type="PANTHER" id="PTHR24148:SF64">
    <property type="entry name" value="HETEROKARYON INCOMPATIBILITY DOMAIN-CONTAINING PROTEIN"/>
    <property type="match status" value="1"/>
</dbReference>
<dbReference type="InterPro" id="IPR010730">
    <property type="entry name" value="HET"/>
</dbReference>
<evidence type="ECO:0000259" key="1">
    <source>
        <dbReference type="Pfam" id="PF06985"/>
    </source>
</evidence>
<accession>A0A9P9KA98</accession>
<dbReference type="InterPro" id="IPR052895">
    <property type="entry name" value="HetReg/Transcr_Mod"/>
</dbReference>
<proteinExistence type="predicted"/>
<keyword evidence="3" id="KW-1185">Reference proteome</keyword>
<dbReference type="GeneID" id="70231055"/>
<protein>
    <submittedName>
        <fullName evidence="2">Heterokaryon incompatibility protein-domain-containing protein</fullName>
    </submittedName>
</protein>
<name>A0A9P9KA98_FUSRE</name>
<evidence type="ECO:0000313" key="2">
    <source>
        <dbReference type="EMBL" id="KAH7255102.1"/>
    </source>
</evidence>
<reference evidence="2" key="1">
    <citation type="journal article" date="2021" name="Nat. Commun.">
        <title>Genetic determinants of endophytism in the Arabidopsis root mycobiome.</title>
        <authorList>
            <person name="Mesny F."/>
            <person name="Miyauchi S."/>
            <person name="Thiergart T."/>
            <person name="Pickel B."/>
            <person name="Atanasova L."/>
            <person name="Karlsson M."/>
            <person name="Huettel B."/>
            <person name="Barry K.W."/>
            <person name="Haridas S."/>
            <person name="Chen C."/>
            <person name="Bauer D."/>
            <person name="Andreopoulos W."/>
            <person name="Pangilinan J."/>
            <person name="LaButti K."/>
            <person name="Riley R."/>
            <person name="Lipzen A."/>
            <person name="Clum A."/>
            <person name="Drula E."/>
            <person name="Henrissat B."/>
            <person name="Kohler A."/>
            <person name="Grigoriev I.V."/>
            <person name="Martin F.M."/>
            <person name="Hacquard S."/>
        </authorList>
    </citation>
    <scope>NUCLEOTIDE SEQUENCE</scope>
    <source>
        <strain evidence="2">MPI-CAGE-AT-0023</strain>
    </source>
</reference>
<dbReference type="Proteomes" id="UP000720189">
    <property type="component" value="Unassembled WGS sequence"/>
</dbReference>
<sequence>MAKPTYMYERALGPSQPETWGDPCNLSTIELNEHPFSVTKNLAIALRHLRDECQVVVIWADAICINQQDLDEKATQVPRMTEIYNKSKKVIIWLGEEAEDSCYAMNFIHGIDRRLASRAPRLREDYLAMAQAFDDRALRAINRLLQRPWWSRAWIIQEATCDNETFVRCGRDVTDFTAFVATINCLVYYVVRLSLRGHALDQLREQRGQSKYRPCLLDMLDTFRTCEASDPRDKIFALSALVTGRGKEAATPDYSISVDQAYSKFAYLFILSERTLGILGHCQVAVRTIHSWSSFKLITPDLIPKSVLPSWVPDWTMMLETTPFENYQKPGVDQSERVYNATGSFPPSVHFTGGLGTLFVRGFTFDRILFISPEASSAQLTTIKSWYLWVETKFGSTYFTGESIREAFLRTIVADVSVSEGRCVRGGQAKWPVQDEAGSLEGSFDS</sequence>
<dbReference type="PANTHER" id="PTHR24148">
    <property type="entry name" value="ANKYRIN REPEAT DOMAIN-CONTAINING PROTEIN 39 HOMOLOG-RELATED"/>
    <property type="match status" value="1"/>
</dbReference>
<dbReference type="RefSeq" id="XP_046050671.1">
    <property type="nucleotide sequence ID" value="XM_046201101.1"/>
</dbReference>
<dbReference type="OrthoDB" id="2157530at2759"/>
<organism evidence="2 3">
    <name type="scientific">Fusarium redolens</name>
    <dbReference type="NCBI Taxonomy" id="48865"/>
    <lineage>
        <taxon>Eukaryota</taxon>
        <taxon>Fungi</taxon>
        <taxon>Dikarya</taxon>
        <taxon>Ascomycota</taxon>
        <taxon>Pezizomycotina</taxon>
        <taxon>Sordariomycetes</taxon>
        <taxon>Hypocreomycetidae</taxon>
        <taxon>Hypocreales</taxon>
        <taxon>Nectriaceae</taxon>
        <taxon>Fusarium</taxon>
        <taxon>Fusarium redolens species complex</taxon>
    </lineage>
</organism>
<dbReference type="Pfam" id="PF06985">
    <property type="entry name" value="HET"/>
    <property type="match status" value="1"/>
</dbReference>